<reference evidence="2" key="1">
    <citation type="submission" date="2020-03" db="EMBL/GenBank/DDBJ databases">
        <authorList>
            <person name="Weist P."/>
        </authorList>
    </citation>
    <scope>NUCLEOTIDE SEQUENCE</scope>
</reference>
<gene>
    <name evidence="2" type="ORF">PLEPLA_LOCUS37557</name>
</gene>
<name>A0A9N7VCJ0_PLEPL</name>
<keyword evidence="3" id="KW-1185">Reference proteome</keyword>
<proteinExistence type="predicted"/>
<evidence type="ECO:0000256" key="1">
    <source>
        <dbReference type="SAM" id="MobiDB-lite"/>
    </source>
</evidence>
<evidence type="ECO:0000313" key="2">
    <source>
        <dbReference type="EMBL" id="CAB1449871.1"/>
    </source>
</evidence>
<feature type="compositionally biased region" description="Polar residues" evidence="1">
    <location>
        <begin position="64"/>
        <end position="73"/>
    </location>
</feature>
<dbReference type="Proteomes" id="UP001153269">
    <property type="component" value="Unassembled WGS sequence"/>
</dbReference>
<comment type="caution">
    <text evidence="2">The sequence shown here is derived from an EMBL/GenBank/DDBJ whole genome shotgun (WGS) entry which is preliminary data.</text>
</comment>
<protein>
    <submittedName>
        <fullName evidence="2">Uncharacterized protein</fullName>
    </submittedName>
</protein>
<feature type="region of interest" description="Disordered" evidence="1">
    <location>
        <begin position="35"/>
        <end position="102"/>
    </location>
</feature>
<organism evidence="2 3">
    <name type="scientific">Pleuronectes platessa</name>
    <name type="common">European plaice</name>
    <dbReference type="NCBI Taxonomy" id="8262"/>
    <lineage>
        <taxon>Eukaryota</taxon>
        <taxon>Metazoa</taxon>
        <taxon>Chordata</taxon>
        <taxon>Craniata</taxon>
        <taxon>Vertebrata</taxon>
        <taxon>Euteleostomi</taxon>
        <taxon>Actinopterygii</taxon>
        <taxon>Neopterygii</taxon>
        <taxon>Teleostei</taxon>
        <taxon>Neoteleostei</taxon>
        <taxon>Acanthomorphata</taxon>
        <taxon>Carangaria</taxon>
        <taxon>Pleuronectiformes</taxon>
        <taxon>Pleuronectoidei</taxon>
        <taxon>Pleuronectidae</taxon>
        <taxon>Pleuronectes</taxon>
    </lineage>
</organism>
<dbReference type="AlphaFoldDB" id="A0A9N7VCJ0"/>
<sequence length="102" mass="11357">MKGKVGLDVIRTEEEVLSDYQSDPHIPELHSLLTGGKSGSRWGVGLPAPKLHPSNPREVEEVTLTDSNCQLASQRRGKRGDRGQEERGEERRGEELARIGER</sequence>
<accession>A0A9N7VCJ0</accession>
<evidence type="ECO:0000313" key="3">
    <source>
        <dbReference type="Proteomes" id="UP001153269"/>
    </source>
</evidence>
<dbReference type="EMBL" id="CADEAL010004031">
    <property type="protein sequence ID" value="CAB1449871.1"/>
    <property type="molecule type" value="Genomic_DNA"/>
</dbReference>
<feature type="compositionally biased region" description="Basic and acidic residues" evidence="1">
    <location>
        <begin position="80"/>
        <end position="102"/>
    </location>
</feature>